<evidence type="ECO:0000313" key="18">
    <source>
        <dbReference type="Proteomes" id="UP001303889"/>
    </source>
</evidence>
<dbReference type="PANTHER" id="PTHR12755:SF6">
    <property type="entry name" value="POLYRIBONUCLEOTIDE 5'-HYDROXYL-KINASE CLP1"/>
    <property type="match status" value="1"/>
</dbReference>
<dbReference type="InterPro" id="IPR032324">
    <property type="entry name" value="Clp1_N"/>
</dbReference>
<feature type="domain" description="Clp1 C-terminal" evidence="14">
    <location>
        <begin position="771"/>
        <end position="872"/>
    </location>
</feature>
<dbReference type="Pfam" id="PF16575">
    <property type="entry name" value="CLP1_P"/>
    <property type="match status" value="1"/>
</dbReference>
<dbReference type="InterPro" id="IPR038239">
    <property type="entry name" value="Clp1_N_sf"/>
</dbReference>
<dbReference type="Pfam" id="PF16573">
    <property type="entry name" value="CLP1_N"/>
    <property type="match status" value="1"/>
</dbReference>
<evidence type="ECO:0000313" key="17">
    <source>
        <dbReference type="EMBL" id="KAK3900528.1"/>
    </source>
</evidence>
<feature type="binding site" evidence="12">
    <location>
        <position position="417"/>
    </location>
    <ligand>
        <name>ATP</name>
        <dbReference type="ChEBI" id="CHEBI:30616"/>
    </ligand>
</feature>
<dbReference type="InterPro" id="IPR010655">
    <property type="entry name" value="Clp1_C"/>
</dbReference>
<dbReference type="GO" id="GO:0006388">
    <property type="term" value="P:tRNA splicing, via endonucleolytic cleavage and ligation"/>
    <property type="evidence" value="ECO:0007669"/>
    <property type="project" value="TreeGrafter"/>
</dbReference>
<evidence type="ECO:0000256" key="11">
    <source>
        <dbReference type="ARBA" id="ARBA00023242"/>
    </source>
</evidence>
<dbReference type="InterPro" id="IPR028606">
    <property type="entry name" value="Clp1"/>
</dbReference>
<comment type="similarity">
    <text evidence="3">Belongs to the inositol phosphokinase (IPK) family.</text>
</comment>
<comment type="function">
    <text evidence="1">Polynucleotide 5'-kinase involved in rRNA processing.</text>
</comment>
<dbReference type="Gene3D" id="3.40.50.300">
    <property type="entry name" value="P-loop containing nucleotide triphosphate hydrolases"/>
    <property type="match status" value="1"/>
</dbReference>
<keyword evidence="10 12" id="KW-0067">ATP-binding</keyword>
<dbReference type="InterPro" id="IPR045116">
    <property type="entry name" value="Clp1/Grc3"/>
</dbReference>
<dbReference type="PANTHER" id="PTHR12755">
    <property type="entry name" value="CLEAVAGE/POLYADENYLATION FACTOR IA SUBUNIT CLP1P"/>
    <property type="match status" value="1"/>
</dbReference>
<gene>
    <name evidence="12" type="primary">CLP1</name>
    <name evidence="17" type="ORF">C8A05DRAFT_45645</name>
</gene>
<evidence type="ECO:0000256" key="5">
    <source>
        <dbReference type="ARBA" id="ARBA00019824"/>
    </source>
</evidence>
<evidence type="ECO:0000259" key="14">
    <source>
        <dbReference type="Pfam" id="PF06807"/>
    </source>
</evidence>
<proteinExistence type="inferred from homology"/>
<evidence type="ECO:0000259" key="15">
    <source>
        <dbReference type="Pfam" id="PF16573"/>
    </source>
</evidence>
<organism evidence="17 18">
    <name type="scientific">Staphylotrichum tortipilum</name>
    <dbReference type="NCBI Taxonomy" id="2831512"/>
    <lineage>
        <taxon>Eukaryota</taxon>
        <taxon>Fungi</taxon>
        <taxon>Dikarya</taxon>
        <taxon>Ascomycota</taxon>
        <taxon>Pezizomycotina</taxon>
        <taxon>Sordariomycetes</taxon>
        <taxon>Sordariomycetidae</taxon>
        <taxon>Sordariales</taxon>
        <taxon>Chaetomiaceae</taxon>
        <taxon>Staphylotrichum</taxon>
    </lineage>
</organism>
<feature type="domain" description="Clp1 P-loop" evidence="16">
    <location>
        <begin position="555"/>
        <end position="764"/>
    </location>
</feature>
<comment type="subcellular location">
    <subcellularLocation>
        <location evidence="2 12">Nucleus</location>
    </subcellularLocation>
</comment>
<evidence type="ECO:0000256" key="6">
    <source>
        <dbReference type="ARBA" id="ARBA00022664"/>
    </source>
</evidence>
<dbReference type="Gene3D" id="2.60.120.1030">
    <property type="entry name" value="Clp1, DNA binding domain"/>
    <property type="match status" value="1"/>
</dbReference>
<dbReference type="GO" id="GO:0005849">
    <property type="term" value="C:mRNA cleavage factor complex"/>
    <property type="evidence" value="ECO:0007669"/>
    <property type="project" value="UniProtKB-UniRule"/>
</dbReference>
<dbReference type="Pfam" id="PF06807">
    <property type="entry name" value="Clp1"/>
    <property type="match status" value="1"/>
</dbReference>
<dbReference type="GO" id="GO:0031124">
    <property type="term" value="P:mRNA 3'-end processing"/>
    <property type="evidence" value="ECO:0007669"/>
    <property type="project" value="UniProtKB-UniRule"/>
</dbReference>
<evidence type="ECO:0000256" key="7">
    <source>
        <dbReference type="ARBA" id="ARBA00022679"/>
    </source>
</evidence>
<keyword evidence="8 12" id="KW-0547">Nucleotide-binding</keyword>
<evidence type="ECO:0000256" key="1">
    <source>
        <dbReference type="ARBA" id="ARBA00003798"/>
    </source>
</evidence>
<reference evidence="17" key="1">
    <citation type="journal article" date="2023" name="Mol. Phylogenet. Evol.">
        <title>Genome-scale phylogeny and comparative genomics of the fungal order Sordariales.</title>
        <authorList>
            <person name="Hensen N."/>
            <person name="Bonometti L."/>
            <person name="Westerberg I."/>
            <person name="Brannstrom I.O."/>
            <person name="Guillou S."/>
            <person name="Cros-Aarteil S."/>
            <person name="Calhoun S."/>
            <person name="Haridas S."/>
            <person name="Kuo A."/>
            <person name="Mondo S."/>
            <person name="Pangilinan J."/>
            <person name="Riley R."/>
            <person name="LaButti K."/>
            <person name="Andreopoulos B."/>
            <person name="Lipzen A."/>
            <person name="Chen C."/>
            <person name="Yan M."/>
            <person name="Daum C."/>
            <person name="Ng V."/>
            <person name="Clum A."/>
            <person name="Steindorff A."/>
            <person name="Ohm R.A."/>
            <person name="Martin F."/>
            <person name="Silar P."/>
            <person name="Natvig D.O."/>
            <person name="Lalanne C."/>
            <person name="Gautier V."/>
            <person name="Ament-Velasquez S.L."/>
            <person name="Kruys A."/>
            <person name="Hutchinson M.I."/>
            <person name="Powell A.J."/>
            <person name="Barry K."/>
            <person name="Miller A.N."/>
            <person name="Grigoriev I.V."/>
            <person name="Debuchy R."/>
            <person name="Gladieux P."/>
            <person name="Hiltunen Thoren M."/>
            <person name="Johannesson H."/>
        </authorList>
    </citation>
    <scope>NUCLEOTIDE SEQUENCE</scope>
    <source>
        <strain evidence="17">CBS 103.79</strain>
    </source>
</reference>
<dbReference type="EMBL" id="MU855662">
    <property type="protein sequence ID" value="KAK3900528.1"/>
    <property type="molecule type" value="Genomic_DNA"/>
</dbReference>
<dbReference type="Gene3D" id="3.30.470.160">
    <property type="entry name" value="Inositol polyphosphate kinase"/>
    <property type="match status" value="1"/>
</dbReference>
<feature type="compositionally biased region" description="Low complexity" evidence="13">
    <location>
        <begin position="427"/>
        <end position="452"/>
    </location>
</feature>
<dbReference type="InterPro" id="IPR005522">
    <property type="entry name" value="IPK"/>
</dbReference>
<protein>
    <recommendedName>
        <fullName evidence="5">Polynucleotide 5'-hydroxyl-kinase GRC3</fullName>
    </recommendedName>
    <alternativeName>
        <fullName evidence="4">Polynucleotide 5'-hydroxyl-kinase grc3</fullName>
    </alternativeName>
</protein>
<feature type="binding site" evidence="12">
    <location>
        <begin position="558"/>
        <end position="563"/>
    </location>
    <ligand>
        <name>ATP</name>
        <dbReference type="ChEBI" id="CHEBI:30616"/>
    </ligand>
</feature>
<dbReference type="SUPFAM" id="SSF56104">
    <property type="entry name" value="SAICAR synthase-like"/>
    <property type="match status" value="1"/>
</dbReference>
<comment type="subunit">
    <text evidence="12">Component of a pre-mRNA cleavage factor complex. Interacts directly with PCF11.</text>
</comment>
<dbReference type="InterPro" id="IPR027417">
    <property type="entry name" value="P-loop_NTPase"/>
</dbReference>
<keyword evidence="7" id="KW-0808">Transferase</keyword>
<dbReference type="Pfam" id="PF03770">
    <property type="entry name" value="IPK"/>
    <property type="match status" value="1"/>
</dbReference>
<evidence type="ECO:0000256" key="13">
    <source>
        <dbReference type="SAM" id="MobiDB-lite"/>
    </source>
</evidence>
<keyword evidence="6 12" id="KW-0507">mRNA processing</keyword>
<dbReference type="Proteomes" id="UP001303889">
    <property type="component" value="Unassembled WGS sequence"/>
</dbReference>
<feature type="domain" description="Clp1 N-terminal" evidence="15">
    <location>
        <begin position="412"/>
        <end position="529"/>
    </location>
</feature>
<dbReference type="HAMAP" id="MF_03035">
    <property type="entry name" value="Clp1"/>
    <property type="match status" value="1"/>
</dbReference>
<keyword evidence="9" id="KW-0418">Kinase</keyword>
<evidence type="ECO:0000256" key="10">
    <source>
        <dbReference type="ARBA" id="ARBA00022840"/>
    </source>
</evidence>
<comment type="function">
    <text evidence="12">Required for endonucleolytic cleavage during polyadenylation-dependent pre-mRNA 3'-end formation.</text>
</comment>
<dbReference type="InterPro" id="IPR038286">
    <property type="entry name" value="IPK_sf"/>
</dbReference>
<feature type="region of interest" description="Disordered" evidence="13">
    <location>
        <begin position="110"/>
        <end position="132"/>
    </location>
</feature>
<sequence>MASSRKLPSHADLQPYNHAVAGHDGTLSDPNGELFIKPCVQQEISFYETANRDHPDFAALMPVYIGTLSLNDATDVNSLNEQLPAIADHLSQGLKEEAVLRAKEAAAEAAAEAAEEAAHPRTDISRKPNNQRKIPTNQSVVLQNSTHGFKKPNILDAKLGRRLWADDAPEEKRKRFDEITRVTTNGSHGFRIAGMRVYKGSDNPADLDADDYRVYNKDFGRFEVSKDTVVDEIRRFIFNTRAGIDEDLGRAVARAFLRELKNVEDVLSNSETRMYSASLLFTYEGDGEALRAAIEENNAIVDDVKQAEEVQVDEVDATPPTESPAAGETIEGDLKVVELMGDVADGELEDEDDLHNLPRIFSLKLIDFAHAEWVPGQGPDENSLFGVRSLIKIFEELAQRQPTTSTTRTITLRPFWEWRFEVPRSSTTSSLLAPTPNPTATGTTPSSIGGTTVRLTSGHAERDGTDLAPNHVYTFPRATKSKILTYTGATLEVAGECTDEVARCDAPEQSPQLMVLNLHFALQELRAAAGNKTGGNSHGGGGRVVVPGPRVMVCGEKDTGKTSVARTLAALATRVGAQPLVASVDPREGMLALPGTVSAAVFGTVMDVEDPAGGFGVSGTPSSGPSAVPVKLPMVYYFGREKPEEDVPLWKDLVGKLGSSVRAKFAGDEVVRQAGLVLDTPAATIAKADVDVLVHAATEFAVNIVVVLGSPGLHAELQRRLDNERTAHGEAITIIPFDKSDGVAPRDRDFMKFTREAAIKEYFFGDAKRTLSPFTQSVGFDDVAVFKAPDDADFYDNPPALEPVDISGELSHWTLAVMNASVNDPPETIRQAPVMGFVAVADVDEDRRRLKILSPVSGRLGNRPMIWGRWPEPYINLLG</sequence>
<dbReference type="GO" id="GO:0051731">
    <property type="term" value="F:polynucleotide 5'-hydroxyl-kinase activity"/>
    <property type="evidence" value="ECO:0007669"/>
    <property type="project" value="InterPro"/>
</dbReference>
<evidence type="ECO:0000256" key="2">
    <source>
        <dbReference type="ARBA" id="ARBA00004123"/>
    </source>
</evidence>
<comment type="similarity">
    <text evidence="12">Belongs to the Clp1 family. Clp1 subfamily.</text>
</comment>
<name>A0AAN6RS65_9PEZI</name>
<accession>A0AAN6RS65</accession>
<comment type="caution">
    <text evidence="17">The sequence shown here is derived from an EMBL/GenBank/DDBJ whole genome shotgun (WGS) entry which is preliminary data.</text>
</comment>
<dbReference type="InterPro" id="IPR032319">
    <property type="entry name" value="CLP1_P"/>
</dbReference>
<dbReference type="Gene3D" id="2.40.30.330">
    <property type="entry name" value="Pre-mRNA cleavage complex subunit Clp1, C-terminal domain"/>
    <property type="match status" value="1"/>
</dbReference>
<evidence type="ECO:0000256" key="9">
    <source>
        <dbReference type="ARBA" id="ARBA00022777"/>
    </source>
</evidence>
<dbReference type="GO" id="GO:0032958">
    <property type="term" value="P:inositol phosphate biosynthetic process"/>
    <property type="evidence" value="ECO:0007669"/>
    <property type="project" value="InterPro"/>
</dbReference>
<keyword evidence="11 12" id="KW-0539">Nucleus</keyword>
<evidence type="ECO:0000259" key="16">
    <source>
        <dbReference type="Pfam" id="PF16575"/>
    </source>
</evidence>
<evidence type="ECO:0000256" key="8">
    <source>
        <dbReference type="ARBA" id="ARBA00022741"/>
    </source>
</evidence>
<dbReference type="AlphaFoldDB" id="A0AAN6RS65"/>
<dbReference type="GO" id="GO:0005524">
    <property type="term" value="F:ATP binding"/>
    <property type="evidence" value="ECO:0007669"/>
    <property type="project" value="UniProtKB-UniRule"/>
</dbReference>
<feature type="binding site" evidence="12">
    <location>
        <position position="480"/>
    </location>
    <ligand>
        <name>ATP</name>
        <dbReference type="ChEBI" id="CHEBI:30616"/>
    </ligand>
</feature>
<evidence type="ECO:0000256" key="12">
    <source>
        <dbReference type="HAMAP-Rule" id="MF_03035"/>
    </source>
</evidence>
<reference evidence="17" key="2">
    <citation type="submission" date="2023-05" db="EMBL/GenBank/DDBJ databases">
        <authorList>
            <consortium name="Lawrence Berkeley National Laboratory"/>
            <person name="Steindorff A."/>
            <person name="Hensen N."/>
            <person name="Bonometti L."/>
            <person name="Westerberg I."/>
            <person name="Brannstrom I.O."/>
            <person name="Guillou S."/>
            <person name="Cros-Aarteil S."/>
            <person name="Calhoun S."/>
            <person name="Haridas S."/>
            <person name="Kuo A."/>
            <person name="Mondo S."/>
            <person name="Pangilinan J."/>
            <person name="Riley R."/>
            <person name="Labutti K."/>
            <person name="Andreopoulos B."/>
            <person name="Lipzen A."/>
            <person name="Chen C."/>
            <person name="Yanf M."/>
            <person name="Daum C."/>
            <person name="Ng V."/>
            <person name="Clum A."/>
            <person name="Ohm R."/>
            <person name="Martin F."/>
            <person name="Silar P."/>
            <person name="Natvig D."/>
            <person name="Lalanne C."/>
            <person name="Gautier V."/>
            <person name="Ament-Velasquez S.L."/>
            <person name="Kruys A."/>
            <person name="Hutchinson M.I."/>
            <person name="Powell A.J."/>
            <person name="Barry K."/>
            <person name="Miller A.N."/>
            <person name="Grigoriev I.V."/>
            <person name="Debuchy R."/>
            <person name="Gladieux P."/>
            <person name="Thoren M.H."/>
            <person name="Johannesson H."/>
        </authorList>
    </citation>
    <scope>NUCLEOTIDE SEQUENCE</scope>
    <source>
        <strain evidence="17">CBS 103.79</strain>
    </source>
</reference>
<evidence type="ECO:0000256" key="4">
    <source>
        <dbReference type="ARBA" id="ARBA00018706"/>
    </source>
</evidence>
<feature type="compositionally biased region" description="Basic and acidic residues" evidence="13">
    <location>
        <begin position="116"/>
        <end position="126"/>
    </location>
</feature>
<feature type="region of interest" description="Disordered" evidence="13">
    <location>
        <begin position="427"/>
        <end position="468"/>
    </location>
</feature>
<evidence type="ECO:0000256" key="3">
    <source>
        <dbReference type="ARBA" id="ARBA00007374"/>
    </source>
</evidence>
<keyword evidence="18" id="KW-1185">Reference proteome</keyword>
<dbReference type="InterPro" id="IPR038238">
    <property type="entry name" value="Clp1_C_sf"/>
</dbReference>